<proteinExistence type="predicted"/>
<protein>
    <submittedName>
        <fullName evidence="2">Methyltransferase domain-containing protein</fullName>
    </submittedName>
</protein>
<dbReference type="AlphaFoldDB" id="A0A437P3Q9"/>
<dbReference type="RefSeq" id="WP_127730761.1">
    <property type="nucleotide sequence ID" value="NZ_SACP01000014.1"/>
</dbReference>
<keyword evidence="3" id="KW-1185">Reference proteome</keyword>
<dbReference type="SUPFAM" id="SSF53335">
    <property type="entry name" value="S-adenosyl-L-methionine-dependent methyltransferases"/>
    <property type="match status" value="1"/>
</dbReference>
<dbReference type="InterPro" id="IPR029063">
    <property type="entry name" value="SAM-dependent_MTases_sf"/>
</dbReference>
<keyword evidence="2" id="KW-0489">Methyltransferase</keyword>
<dbReference type="PANTHER" id="PTHR43036">
    <property type="entry name" value="OSJNBB0011N17.9 PROTEIN"/>
    <property type="match status" value="1"/>
</dbReference>
<dbReference type="GO" id="GO:0008757">
    <property type="term" value="F:S-adenosylmethionine-dependent methyltransferase activity"/>
    <property type="evidence" value="ECO:0007669"/>
    <property type="project" value="InterPro"/>
</dbReference>
<gene>
    <name evidence="2" type="ORF">EOE48_15745</name>
</gene>
<organism evidence="2 3">
    <name type="scientific">Methylobacterium oryzihabitans</name>
    <dbReference type="NCBI Taxonomy" id="2499852"/>
    <lineage>
        <taxon>Bacteria</taxon>
        <taxon>Pseudomonadati</taxon>
        <taxon>Pseudomonadota</taxon>
        <taxon>Alphaproteobacteria</taxon>
        <taxon>Hyphomicrobiales</taxon>
        <taxon>Methylobacteriaceae</taxon>
        <taxon>Methylobacterium</taxon>
    </lineage>
</organism>
<dbReference type="Gene3D" id="3.40.50.150">
    <property type="entry name" value="Vaccinia Virus protein VP39"/>
    <property type="match status" value="1"/>
</dbReference>
<evidence type="ECO:0000313" key="2">
    <source>
        <dbReference type="EMBL" id="RVU16911.1"/>
    </source>
</evidence>
<sequence length="211" mass="22508">MTQELPDLPPNAFAKFDRDPDPLFYAEPRLVTHIDAAAIAAVTDLYREVVPAGGDVLDLMSSWVSHLPDEVAYASVVGHGLNAEELAANPRLTRHFVQDLNAAPELPLDSGSVDAALICVSVQYLQRPVAVLSEVARVLRPGSPVVVSYSNRCFPTKAVAIWHGLDAAGRTDLVGLYLDRAGFARLEGCILRPEGGPGDPMTAVIGWTAAA</sequence>
<dbReference type="PANTHER" id="PTHR43036:SF2">
    <property type="entry name" value="OS04G0481300 PROTEIN"/>
    <property type="match status" value="1"/>
</dbReference>
<evidence type="ECO:0000313" key="3">
    <source>
        <dbReference type="Proteomes" id="UP000286997"/>
    </source>
</evidence>
<dbReference type="Pfam" id="PF08241">
    <property type="entry name" value="Methyltransf_11"/>
    <property type="match status" value="1"/>
</dbReference>
<dbReference type="GO" id="GO:0032259">
    <property type="term" value="P:methylation"/>
    <property type="evidence" value="ECO:0007669"/>
    <property type="project" value="UniProtKB-KW"/>
</dbReference>
<dbReference type="Proteomes" id="UP000286997">
    <property type="component" value="Unassembled WGS sequence"/>
</dbReference>
<dbReference type="EMBL" id="SACP01000014">
    <property type="protein sequence ID" value="RVU16911.1"/>
    <property type="molecule type" value="Genomic_DNA"/>
</dbReference>
<name>A0A437P3Q9_9HYPH</name>
<reference evidence="2 3" key="1">
    <citation type="submission" date="2019-01" db="EMBL/GenBank/DDBJ databases">
        <authorList>
            <person name="Chen W.-M."/>
        </authorList>
    </citation>
    <scope>NUCLEOTIDE SEQUENCE [LARGE SCALE GENOMIC DNA]</scope>
    <source>
        <strain evidence="2 3">TER-1</strain>
    </source>
</reference>
<dbReference type="OrthoDB" id="939937at2"/>
<dbReference type="InterPro" id="IPR013216">
    <property type="entry name" value="Methyltransf_11"/>
</dbReference>
<keyword evidence="2" id="KW-0808">Transferase</keyword>
<feature type="domain" description="Methyltransferase type 11" evidence="1">
    <location>
        <begin position="74"/>
        <end position="145"/>
    </location>
</feature>
<accession>A0A437P3Q9</accession>
<comment type="caution">
    <text evidence="2">The sequence shown here is derived from an EMBL/GenBank/DDBJ whole genome shotgun (WGS) entry which is preliminary data.</text>
</comment>
<evidence type="ECO:0000259" key="1">
    <source>
        <dbReference type="Pfam" id="PF08241"/>
    </source>
</evidence>